<evidence type="ECO:0000256" key="1">
    <source>
        <dbReference type="ARBA" id="ARBA00009437"/>
    </source>
</evidence>
<dbReference type="SUPFAM" id="SSF53850">
    <property type="entry name" value="Periplasmic binding protein-like II"/>
    <property type="match status" value="1"/>
</dbReference>
<dbReference type="PANTHER" id="PTHR30419">
    <property type="entry name" value="HTH-TYPE TRANSCRIPTIONAL REGULATOR YBHD"/>
    <property type="match status" value="1"/>
</dbReference>
<keyword evidence="3 6" id="KW-0238">DNA-binding</keyword>
<organism evidence="6 7">
    <name type="scientific">Aureimonas pseudogalii</name>
    <dbReference type="NCBI Taxonomy" id="1744844"/>
    <lineage>
        <taxon>Bacteria</taxon>
        <taxon>Pseudomonadati</taxon>
        <taxon>Pseudomonadota</taxon>
        <taxon>Alphaproteobacteria</taxon>
        <taxon>Hyphomicrobiales</taxon>
        <taxon>Aurantimonadaceae</taxon>
        <taxon>Aureimonas</taxon>
    </lineage>
</organism>
<dbReference type="InterPro" id="IPR005119">
    <property type="entry name" value="LysR_subst-bd"/>
</dbReference>
<dbReference type="AlphaFoldDB" id="A0A7W6H446"/>
<dbReference type="Gene3D" id="1.10.10.10">
    <property type="entry name" value="Winged helix-like DNA-binding domain superfamily/Winged helix DNA-binding domain"/>
    <property type="match status" value="1"/>
</dbReference>
<evidence type="ECO:0000313" key="7">
    <source>
        <dbReference type="Proteomes" id="UP000542776"/>
    </source>
</evidence>
<feature type="domain" description="HTH lysR-type" evidence="5">
    <location>
        <begin position="1"/>
        <end position="57"/>
    </location>
</feature>
<keyword evidence="4" id="KW-0804">Transcription</keyword>
<dbReference type="RefSeq" id="WP_183199996.1">
    <property type="nucleotide sequence ID" value="NZ_JACIEK010000005.1"/>
</dbReference>
<dbReference type="Pfam" id="PF00126">
    <property type="entry name" value="HTH_1"/>
    <property type="match status" value="1"/>
</dbReference>
<gene>
    <name evidence="6" type="ORF">GGR04_002291</name>
</gene>
<dbReference type="EMBL" id="JACIEK010000005">
    <property type="protein sequence ID" value="MBB3998450.1"/>
    <property type="molecule type" value="Genomic_DNA"/>
</dbReference>
<comment type="caution">
    <text evidence="6">The sequence shown here is derived from an EMBL/GenBank/DDBJ whole genome shotgun (WGS) entry which is preliminary data.</text>
</comment>
<dbReference type="InterPro" id="IPR050950">
    <property type="entry name" value="HTH-type_LysR_regulators"/>
</dbReference>
<dbReference type="GO" id="GO:0003700">
    <property type="term" value="F:DNA-binding transcription factor activity"/>
    <property type="evidence" value="ECO:0007669"/>
    <property type="project" value="InterPro"/>
</dbReference>
<dbReference type="InterPro" id="IPR000847">
    <property type="entry name" value="LysR_HTH_N"/>
</dbReference>
<dbReference type="GO" id="GO:0005829">
    <property type="term" value="C:cytosol"/>
    <property type="evidence" value="ECO:0007669"/>
    <property type="project" value="TreeGrafter"/>
</dbReference>
<dbReference type="CDD" id="cd05466">
    <property type="entry name" value="PBP2_LTTR_substrate"/>
    <property type="match status" value="1"/>
</dbReference>
<keyword evidence="7" id="KW-1185">Reference proteome</keyword>
<dbReference type="PROSITE" id="PS50931">
    <property type="entry name" value="HTH_LYSR"/>
    <property type="match status" value="1"/>
</dbReference>
<comment type="similarity">
    <text evidence="1">Belongs to the LysR transcriptional regulatory family.</text>
</comment>
<evidence type="ECO:0000313" key="6">
    <source>
        <dbReference type="EMBL" id="MBB3998450.1"/>
    </source>
</evidence>
<dbReference type="PANTHER" id="PTHR30419:SF31">
    <property type="entry name" value="BLR3139 PROTEIN"/>
    <property type="match status" value="1"/>
</dbReference>
<dbReference type="FunFam" id="1.10.10.10:FF:000001">
    <property type="entry name" value="LysR family transcriptional regulator"/>
    <property type="match status" value="1"/>
</dbReference>
<accession>A0A7W6H446</accession>
<dbReference type="Proteomes" id="UP000542776">
    <property type="component" value="Unassembled WGS sequence"/>
</dbReference>
<evidence type="ECO:0000256" key="4">
    <source>
        <dbReference type="ARBA" id="ARBA00023163"/>
    </source>
</evidence>
<evidence type="ECO:0000256" key="3">
    <source>
        <dbReference type="ARBA" id="ARBA00023125"/>
    </source>
</evidence>
<keyword evidence="2" id="KW-0805">Transcription regulation</keyword>
<dbReference type="GO" id="GO:0003677">
    <property type="term" value="F:DNA binding"/>
    <property type="evidence" value="ECO:0007669"/>
    <property type="project" value="UniProtKB-KW"/>
</dbReference>
<evidence type="ECO:0000259" key="5">
    <source>
        <dbReference type="PROSITE" id="PS50931"/>
    </source>
</evidence>
<dbReference type="InterPro" id="IPR036390">
    <property type="entry name" value="WH_DNA-bd_sf"/>
</dbReference>
<dbReference type="InterPro" id="IPR036388">
    <property type="entry name" value="WH-like_DNA-bd_sf"/>
</dbReference>
<name>A0A7W6H446_9HYPH</name>
<evidence type="ECO:0000256" key="2">
    <source>
        <dbReference type="ARBA" id="ARBA00023015"/>
    </source>
</evidence>
<dbReference type="Gene3D" id="3.40.190.290">
    <property type="match status" value="1"/>
</dbReference>
<dbReference type="Pfam" id="PF03466">
    <property type="entry name" value="LysR_substrate"/>
    <property type="match status" value="1"/>
</dbReference>
<dbReference type="SUPFAM" id="SSF46785">
    <property type="entry name" value="Winged helix' DNA-binding domain"/>
    <property type="match status" value="1"/>
</dbReference>
<dbReference type="PRINTS" id="PR00039">
    <property type="entry name" value="HTHLYSR"/>
</dbReference>
<proteinExistence type="inferred from homology"/>
<protein>
    <submittedName>
        <fullName evidence="6">DNA-binding transcriptional LysR family regulator</fullName>
    </submittedName>
</protein>
<reference evidence="6 7" key="1">
    <citation type="submission" date="2020-08" db="EMBL/GenBank/DDBJ databases">
        <title>Genomic Encyclopedia of Type Strains, Phase IV (KMG-IV): sequencing the most valuable type-strain genomes for metagenomic binning, comparative biology and taxonomic classification.</title>
        <authorList>
            <person name="Goeker M."/>
        </authorList>
    </citation>
    <scope>NUCLEOTIDE SEQUENCE [LARGE SCALE GENOMIC DNA]</scope>
    <source>
        <strain evidence="6 7">DSM 102238</strain>
    </source>
</reference>
<sequence length="295" mass="31677">MLDKLEYLVALARERHFGKAALSLGVTQPTLSAGLKQLEERFGATLVDRGARFKSLTPEGERVLVWARRILDDVRSLEIELDAAKATVGGRLRIVAVPTALSWLPRLTVPFLTAHPGVTLEIGSRTGAEVLEAVRHFDADVGITYLTHEAVVGFAHHALLDERYCLLTRPDGPLAGSATVDWSELATIPIALLDPSMQNRRILDESFTALGIRVAPVMETNSMITLIAHVRAGGCATILPEGMADALGLGSDFTVVPLGSGGPVRTLGLVVASREPRPFLPASFFAFAASHTFAR</sequence>